<feature type="domain" description="PDZ" evidence="5">
    <location>
        <begin position="17"/>
        <end position="81"/>
    </location>
</feature>
<dbReference type="FunFam" id="2.30.42.10:FF:000033">
    <property type="entry name" value="Rho guanine nucleotide exchange factor (GEF) 11"/>
    <property type="match status" value="1"/>
</dbReference>
<dbReference type="SUPFAM" id="SSF57889">
    <property type="entry name" value="Cysteine-rich domain"/>
    <property type="match status" value="1"/>
</dbReference>
<dbReference type="SMART" id="SM00109">
    <property type="entry name" value="C1"/>
    <property type="match status" value="1"/>
</dbReference>
<proteinExistence type="predicted"/>
<protein>
    <submittedName>
        <fullName evidence="7">Rho guanyl-nucleotide exchange factor</fullName>
    </submittedName>
</protein>
<dbReference type="PANTHER" id="PTHR45872:SF2">
    <property type="entry name" value="RHO GUANINE NUCLEOTIDE EXCHANGE FACTOR 2, ISOFORM D"/>
    <property type="match status" value="1"/>
</dbReference>
<dbReference type="GO" id="GO:0005737">
    <property type="term" value="C:cytoplasm"/>
    <property type="evidence" value="ECO:0007669"/>
    <property type="project" value="InterPro"/>
</dbReference>
<dbReference type="InterPro" id="IPR015212">
    <property type="entry name" value="RGS-like_dom"/>
</dbReference>
<organism evidence="7 8">
    <name type="scientific">Desmophyllum pertusum</name>
    <dbReference type="NCBI Taxonomy" id="174260"/>
    <lineage>
        <taxon>Eukaryota</taxon>
        <taxon>Metazoa</taxon>
        <taxon>Cnidaria</taxon>
        <taxon>Anthozoa</taxon>
        <taxon>Hexacorallia</taxon>
        <taxon>Scleractinia</taxon>
        <taxon>Caryophylliina</taxon>
        <taxon>Caryophylliidae</taxon>
        <taxon>Desmophyllum</taxon>
    </lineage>
</organism>
<feature type="region of interest" description="Disordered" evidence="3">
    <location>
        <begin position="95"/>
        <end position="115"/>
    </location>
</feature>
<dbReference type="Pfam" id="PF00130">
    <property type="entry name" value="C1_1"/>
    <property type="match status" value="1"/>
</dbReference>
<dbReference type="Gene3D" id="1.10.167.10">
    <property type="entry name" value="Regulator of G-protein Signalling 4, domain 2"/>
    <property type="match status" value="1"/>
</dbReference>
<accession>A0A9X0A086</accession>
<comment type="caution">
    <text evidence="7">The sequence shown here is derived from an EMBL/GenBank/DDBJ whole genome shotgun (WGS) entry which is preliminary data.</text>
</comment>
<evidence type="ECO:0000256" key="1">
    <source>
        <dbReference type="ARBA" id="ARBA00022723"/>
    </source>
</evidence>
<feature type="region of interest" description="Disordered" evidence="3">
    <location>
        <begin position="362"/>
        <end position="445"/>
    </location>
</feature>
<evidence type="ECO:0000256" key="3">
    <source>
        <dbReference type="SAM" id="MobiDB-lite"/>
    </source>
</evidence>
<dbReference type="InterPro" id="IPR001478">
    <property type="entry name" value="PDZ"/>
</dbReference>
<feature type="compositionally biased region" description="Polar residues" evidence="3">
    <location>
        <begin position="422"/>
        <end position="442"/>
    </location>
</feature>
<name>A0A9X0A086_9CNID</name>
<dbReference type="CDD" id="cd23069">
    <property type="entry name" value="PDZ_ARHGEF11-12-like"/>
    <property type="match status" value="1"/>
</dbReference>
<keyword evidence="8" id="KW-1185">Reference proteome</keyword>
<evidence type="ECO:0000256" key="2">
    <source>
        <dbReference type="ARBA" id="ARBA00022833"/>
    </source>
</evidence>
<evidence type="ECO:0000313" key="8">
    <source>
        <dbReference type="Proteomes" id="UP001163046"/>
    </source>
</evidence>
<keyword evidence="2" id="KW-0862">Zinc</keyword>
<evidence type="ECO:0000259" key="5">
    <source>
        <dbReference type="PROSITE" id="PS50106"/>
    </source>
</evidence>
<dbReference type="OrthoDB" id="2272012at2759"/>
<reference evidence="7" key="1">
    <citation type="submission" date="2023-01" db="EMBL/GenBank/DDBJ databases">
        <title>Genome assembly of the deep-sea coral Lophelia pertusa.</title>
        <authorList>
            <person name="Herrera S."/>
            <person name="Cordes E."/>
        </authorList>
    </citation>
    <scope>NUCLEOTIDE SEQUENCE</scope>
    <source>
        <strain evidence="7">USNM1676648</strain>
        <tissue evidence="7">Polyp</tissue>
    </source>
</reference>
<dbReference type="SUPFAM" id="SSF48097">
    <property type="entry name" value="Regulator of G-protein signaling, RGS"/>
    <property type="match status" value="1"/>
</dbReference>
<feature type="region of interest" description="Disordered" evidence="3">
    <location>
        <begin position="174"/>
        <end position="336"/>
    </location>
</feature>
<dbReference type="InterPro" id="IPR020454">
    <property type="entry name" value="DAG/PE-bd"/>
</dbReference>
<dbReference type="InterPro" id="IPR044926">
    <property type="entry name" value="RGS_subdomain_2"/>
</dbReference>
<feature type="compositionally biased region" description="Basic and acidic residues" evidence="3">
    <location>
        <begin position="401"/>
        <end position="410"/>
    </location>
</feature>
<dbReference type="InterPro" id="IPR036305">
    <property type="entry name" value="RGS_sf"/>
</dbReference>
<dbReference type="InterPro" id="IPR016137">
    <property type="entry name" value="RGS"/>
</dbReference>
<dbReference type="GO" id="GO:0007186">
    <property type="term" value="P:G protein-coupled receptor signaling pathway"/>
    <property type="evidence" value="ECO:0007669"/>
    <property type="project" value="TreeGrafter"/>
</dbReference>
<dbReference type="PANTHER" id="PTHR45872">
    <property type="entry name" value="RHO GUANINE NUCLEOTIDE EXCHANGE FACTOR 2, ISOFORM D"/>
    <property type="match status" value="1"/>
</dbReference>
<dbReference type="EMBL" id="MU825408">
    <property type="protein sequence ID" value="KAJ7391086.1"/>
    <property type="molecule type" value="Genomic_DNA"/>
</dbReference>
<dbReference type="GO" id="GO:0046872">
    <property type="term" value="F:metal ion binding"/>
    <property type="evidence" value="ECO:0007669"/>
    <property type="project" value="UniProtKB-KW"/>
</dbReference>
<feature type="compositionally biased region" description="Polar residues" evidence="3">
    <location>
        <begin position="746"/>
        <end position="770"/>
    </location>
</feature>
<sequence length="916" mass="101820">MMDAAENQDGQHLIQHCVIIQRDEKGYGLTVTGDNPVYVQSVKEDGAAYRTGVQVGDKIIKVNGTLVTHYNHIEVVNLIKSGSYVALTLLGKPPAHQAERHGSPSPPPLNIVPKDPVKDERTITIQRVLDQERQFYKKTKEEYMRKPSEKLQKELAESTTRIKAFDAELNALTQSQQPISSNNGPFSAPPSKTVSPTWQSASRIPARCHSVPSEDSTSPPPEHDPNALYDNYPPIIIGEMLNNRSPGETDMEAPSSPPLPPERKFVPKGDQLTPLSGLGSVTYPGKKRHKKFSLPEGPTHVRQRSSPDAFFRPTVNGSSSDKALSNRDNGKKKSFDDATGMSWVYGFLGSPVKTRKNLTTSSLPRAWNPTSHENKAIQIDDVSSKGSSSSSPPPTPTLSEPMEKRSRSDTGEIYADGDDESQCSSTDTSKLSVTQHSQSHGSIISMEDEEFASDDEKIDDHGPFNDLEVLKNKPAHLAVFLHYLISNSDPSSLFFWMVTDTYREGTVKEMRKWSYEIYSTFLAERAPLKVDMAKETIVETIESCLRSEDNLKNLFKQARVVAGDEIKEFLADFRNKRALGLGSLFGDHQLEDDNMEKGKELQVVEQILMPHLEGILSELDSNTSADASQIDRNSAMASALTTFLKQVGISIKQQGNNTNILERYSSFTRKENKPLFKIKASKKIKGHHFVSTHYTSPTFCNHCSGLLWGIGDQGFLCSTCEYNVHKGNCFESIEECPGTKKKRKTNNQAGRSTSFANYNRKISQSSSSPYGKNWNHENDDENESDNGTTVEYNKKKSGSFDEDLISGGRENRMTGDELSRVSEREGFLSSGEDHAMSKIKSSSELFLDKPHFPKLVGRSESMKTPRELSTKLIRIRRSVAGTMESVGDSLHYRGTGVDSPTMDTLSEDGKLLFCYV</sequence>
<feature type="domain" description="RGS" evidence="6">
    <location>
        <begin position="466"/>
        <end position="558"/>
    </location>
</feature>
<feature type="domain" description="Phorbol-ester/DAG-type" evidence="4">
    <location>
        <begin position="686"/>
        <end position="736"/>
    </location>
</feature>
<dbReference type="Proteomes" id="UP001163046">
    <property type="component" value="Unassembled WGS sequence"/>
</dbReference>
<feature type="compositionally biased region" description="Polar residues" evidence="3">
    <location>
        <begin position="174"/>
        <end position="202"/>
    </location>
</feature>
<dbReference type="PROSITE" id="PS50106">
    <property type="entry name" value="PDZ"/>
    <property type="match status" value="1"/>
</dbReference>
<dbReference type="GO" id="GO:0001664">
    <property type="term" value="F:G protein-coupled receptor binding"/>
    <property type="evidence" value="ECO:0007669"/>
    <property type="project" value="TreeGrafter"/>
</dbReference>
<dbReference type="PRINTS" id="PR00008">
    <property type="entry name" value="DAGPEDOMAIN"/>
</dbReference>
<gene>
    <name evidence="7" type="primary">ARHGEF12</name>
    <name evidence="7" type="ORF">OS493_020108</name>
</gene>
<dbReference type="InterPro" id="IPR046349">
    <property type="entry name" value="C1-like_sf"/>
</dbReference>
<dbReference type="PROSITE" id="PS50081">
    <property type="entry name" value="ZF_DAG_PE_2"/>
    <property type="match status" value="1"/>
</dbReference>
<dbReference type="Gene3D" id="2.30.42.10">
    <property type="match status" value="1"/>
</dbReference>
<dbReference type="Pfam" id="PF00595">
    <property type="entry name" value="PDZ"/>
    <property type="match status" value="1"/>
</dbReference>
<dbReference type="AlphaFoldDB" id="A0A9X0A086"/>
<feature type="compositionally biased region" description="Basic and acidic residues" evidence="3">
    <location>
        <begin position="324"/>
        <end position="336"/>
    </location>
</feature>
<feature type="compositionally biased region" description="Basic and acidic residues" evidence="3">
    <location>
        <begin position="809"/>
        <end position="834"/>
    </location>
</feature>
<dbReference type="Pfam" id="PF09128">
    <property type="entry name" value="RGS-like"/>
    <property type="match status" value="1"/>
</dbReference>
<dbReference type="SMART" id="SM00228">
    <property type="entry name" value="PDZ"/>
    <property type="match status" value="1"/>
</dbReference>
<keyword evidence="1" id="KW-0479">Metal-binding</keyword>
<dbReference type="InterPro" id="IPR036034">
    <property type="entry name" value="PDZ_sf"/>
</dbReference>
<evidence type="ECO:0000313" key="7">
    <source>
        <dbReference type="EMBL" id="KAJ7391086.1"/>
    </source>
</evidence>
<feature type="region of interest" description="Disordered" evidence="3">
    <location>
        <begin position="740"/>
        <end position="834"/>
    </location>
</feature>
<dbReference type="PROSITE" id="PS50132">
    <property type="entry name" value="RGS"/>
    <property type="match status" value="1"/>
</dbReference>
<dbReference type="CDD" id="cd20832">
    <property type="entry name" value="C1_ARHGEF-like"/>
    <property type="match status" value="1"/>
</dbReference>
<evidence type="ECO:0000259" key="4">
    <source>
        <dbReference type="PROSITE" id="PS50081"/>
    </source>
</evidence>
<dbReference type="Gene3D" id="3.30.60.20">
    <property type="match status" value="1"/>
</dbReference>
<dbReference type="SMART" id="SM00315">
    <property type="entry name" value="RGS"/>
    <property type="match status" value="1"/>
</dbReference>
<evidence type="ECO:0000259" key="6">
    <source>
        <dbReference type="PROSITE" id="PS50132"/>
    </source>
</evidence>
<dbReference type="InterPro" id="IPR002219">
    <property type="entry name" value="PKC_DAG/PE"/>
</dbReference>
<dbReference type="GO" id="GO:0005085">
    <property type="term" value="F:guanyl-nucleotide exchange factor activity"/>
    <property type="evidence" value="ECO:0007669"/>
    <property type="project" value="InterPro"/>
</dbReference>
<dbReference type="SUPFAM" id="SSF50156">
    <property type="entry name" value="PDZ domain-like"/>
    <property type="match status" value="1"/>
</dbReference>
<feature type="compositionally biased region" description="Polar residues" evidence="3">
    <location>
        <begin position="362"/>
        <end position="371"/>
    </location>
</feature>